<feature type="domain" description="EamA" evidence="7">
    <location>
        <begin position="16"/>
        <end position="149"/>
    </location>
</feature>
<feature type="transmembrane region" description="Helical" evidence="6">
    <location>
        <begin position="272"/>
        <end position="290"/>
    </location>
</feature>
<evidence type="ECO:0000256" key="6">
    <source>
        <dbReference type="SAM" id="Phobius"/>
    </source>
</evidence>
<evidence type="ECO:0000256" key="3">
    <source>
        <dbReference type="ARBA" id="ARBA00022692"/>
    </source>
</evidence>
<feature type="transmembrane region" description="Helical" evidence="6">
    <location>
        <begin position="108"/>
        <end position="125"/>
    </location>
</feature>
<feature type="transmembrane region" description="Helical" evidence="6">
    <location>
        <begin position="189"/>
        <end position="212"/>
    </location>
</feature>
<dbReference type="EMBL" id="NOXS01000032">
    <property type="protein sequence ID" value="OYQ18705.1"/>
    <property type="molecule type" value="Genomic_DNA"/>
</dbReference>
<evidence type="ECO:0000313" key="8">
    <source>
        <dbReference type="EMBL" id="OYQ18705.1"/>
    </source>
</evidence>
<evidence type="ECO:0000256" key="1">
    <source>
        <dbReference type="ARBA" id="ARBA00004141"/>
    </source>
</evidence>
<dbReference type="SUPFAM" id="SSF103481">
    <property type="entry name" value="Multidrug resistance efflux transporter EmrE"/>
    <property type="match status" value="2"/>
</dbReference>
<evidence type="ECO:0000259" key="7">
    <source>
        <dbReference type="Pfam" id="PF00892"/>
    </source>
</evidence>
<comment type="subcellular location">
    <subcellularLocation>
        <location evidence="1">Membrane</location>
        <topology evidence="1">Multi-pass membrane protein</topology>
    </subcellularLocation>
</comment>
<comment type="similarity">
    <text evidence="2">Belongs to the drug/metabolite transporter (DMT) superfamily. 10 TMS drug/metabolite exporter (DME) (TC 2.A.7.3) family.</text>
</comment>
<protein>
    <recommendedName>
        <fullName evidence="7">EamA domain-containing protein</fullName>
    </recommendedName>
</protein>
<dbReference type="GO" id="GO:0016020">
    <property type="term" value="C:membrane"/>
    <property type="evidence" value="ECO:0007669"/>
    <property type="project" value="UniProtKB-SubCell"/>
</dbReference>
<dbReference type="PANTHER" id="PTHR22911:SF6">
    <property type="entry name" value="SOLUTE CARRIER FAMILY 35 MEMBER G1"/>
    <property type="match status" value="1"/>
</dbReference>
<dbReference type="AlphaFoldDB" id="A0A255XQI7"/>
<feature type="transmembrane region" description="Helical" evidence="6">
    <location>
        <begin position="85"/>
        <end position="102"/>
    </location>
</feature>
<keyword evidence="5 6" id="KW-0472">Membrane</keyword>
<gene>
    <name evidence="8" type="ORF">CHR90_10625</name>
</gene>
<evidence type="ECO:0000256" key="5">
    <source>
        <dbReference type="ARBA" id="ARBA00023136"/>
    </source>
</evidence>
<reference evidence="8 9" key="1">
    <citation type="submission" date="2017-07" db="EMBL/GenBank/DDBJ databases">
        <title>Elstera cyanobacteriorum sp. nov., a novel bacterium isolated from cyanobacterial aggregates in a eutrophic lake.</title>
        <authorList>
            <person name="Cai H."/>
        </authorList>
    </citation>
    <scope>NUCLEOTIDE SEQUENCE [LARGE SCALE GENOMIC DNA]</scope>
    <source>
        <strain evidence="8 9">TH019</strain>
    </source>
</reference>
<feature type="transmembrane region" description="Helical" evidence="6">
    <location>
        <begin position="12"/>
        <end position="31"/>
    </location>
</feature>
<evidence type="ECO:0000313" key="9">
    <source>
        <dbReference type="Proteomes" id="UP000216361"/>
    </source>
</evidence>
<feature type="transmembrane region" description="Helical" evidence="6">
    <location>
        <begin position="132"/>
        <end position="150"/>
    </location>
</feature>
<feature type="transmembrane region" description="Helical" evidence="6">
    <location>
        <begin position="246"/>
        <end position="266"/>
    </location>
</feature>
<comment type="caution">
    <text evidence="8">The sequence shown here is derived from an EMBL/GenBank/DDBJ whole genome shotgun (WGS) entry which is preliminary data.</text>
</comment>
<organism evidence="8 9">
    <name type="scientific">Elstera cyanobacteriorum</name>
    <dbReference type="NCBI Taxonomy" id="2022747"/>
    <lineage>
        <taxon>Bacteria</taxon>
        <taxon>Pseudomonadati</taxon>
        <taxon>Pseudomonadota</taxon>
        <taxon>Alphaproteobacteria</taxon>
        <taxon>Rhodospirillales</taxon>
        <taxon>Rhodospirillaceae</taxon>
        <taxon>Elstera</taxon>
    </lineage>
</organism>
<dbReference type="InterPro" id="IPR037185">
    <property type="entry name" value="EmrE-like"/>
</dbReference>
<dbReference type="Proteomes" id="UP000216361">
    <property type="component" value="Unassembled WGS sequence"/>
</dbReference>
<dbReference type="Pfam" id="PF00892">
    <property type="entry name" value="EamA"/>
    <property type="match status" value="1"/>
</dbReference>
<keyword evidence="4 6" id="KW-1133">Transmembrane helix</keyword>
<name>A0A255XQI7_9PROT</name>
<keyword evidence="3 6" id="KW-0812">Transmembrane</keyword>
<feature type="transmembrane region" description="Helical" evidence="6">
    <location>
        <begin position="218"/>
        <end position="239"/>
    </location>
</feature>
<evidence type="ECO:0000256" key="2">
    <source>
        <dbReference type="ARBA" id="ARBA00009853"/>
    </source>
</evidence>
<feature type="transmembrane region" description="Helical" evidence="6">
    <location>
        <begin position="156"/>
        <end position="177"/>
    </location>
</feature>
<dbReference type="PANTHER" id="PTHR22911">
    <property type="entry name" value="ACYL-MALONYL CONDENSING ENZYME-RELATED"/>
    <property type="match status" value="1"/>
</dbReference>
<dbReference type="OrthoDB" id="9812899at2"/>
<feature type="transmembrane region" description="Helical" evidence="6">
    <location>
        <begin position="43"/>
        <end position="64"/>
    </location>
</feature>
<keyword evidence="9" id="KW-1185">Reference proteome</keyword>
<evidence type="ECO:0000256" key="4">
    <source>
        <dbReference type="ARBA" id="ARBA00022989"/>
    </source>
</evidence>
<accession>A0A255XQI7</accession>
<proteinExistence type="inferred from homology"/>
<dbReference type="InterPro" id="IPR000620">
    <property type="entry name" value="EamA_dom"/>
</dbReference>
<dbReference type="RefSeq" id="WP_094408968.1">
    <property type="nucleotide sequence ID" value="NZ_BMJZ01000001.1"/>
</dbReference>
<sequence length="297" mass="31675">MTQALSAQSSREAVLTGIACMCGAAGLFTIMDFLIKVMATSGYHTFQILFARSLFALIPVLWILQRAGGFRILRTRNPKLHVLRCLFGTISMICFFTAYKYLPVSGVVALGFSAPLFMTALSGVLGGDKVRLVHWLAVSAGFAGVLYIVQPGGDSFTLWSLLPVIGAFTYAIVSVLIRRIGNSEPSVVTVFYFTSFTTLLGAASLPFIGIWPTSFHDVAVMVGVGLIGGVAQVLMTRAFTLAPVSVVGPFDYTAMLWAVGIEAVVLGVLPTQAVVTGSAIVIASGLYILYREARVAK</sequence>